<dbReference type="EMBL" id="VYYT01000069">
    <property type="protein sequence ID" value="KAK2772281.1"/>
    <property type="molecule type" value="Genomic_DNA"/>
</dbReference>
<dbReference type="Proteomes" id="UP001281614">
    <property type="component" value="Unassembled WGS sequence"/>
</dbReference>
<evidence type="ECO:0000313" key="4">
    <source>
        <dbReference type="Proteomes" id="UP001281614"/>
    </source>
</evidence>
<dbReference type="Gene3D" id="3.40.50.300">
    <property type="entry name" value="P-loop containing nucleotide triphosphate hydrolases"/>
    <property type="match status" value="1"/>
</dbReference>
<feature type="domain" description="Nephrocystin 3-like N-terminal" evidence="2">
    <location>
        <begin position="74"/>
        <end position="235"/>
    </location>
</feature>
<gene>
    <name evidence="3" type="ORF">CKAH01_13984</name>
</gene>
<accession>A0AAE0DAQ6</accession>
<dbReference type="SUPFAM" id="SSF52540">
    <property type="entry name" value="P-loop containing nucleoside triphosphate hydrolases"/>
    <property type="match status" value="1"/>
</dbReference>
<dbReference type="Pfam" id="PF24883">
    <property type="entry name" value="NPHP3_N"/>
    <property type="match status" value="1"/>
</dbReference>
<sequence>MTRRLLQDIILSQLNSNNAGLEELKEICGGLQHEIGELALHDEQSQARQTLQWITKLSFGPRHQALLQLWATDTAAWILTDPTFREWMCSSSATLWCHGSPGTGKSVIAAMVSNHLDNLIKASDSNNKLVTLYCDHGSQASQTLDELERSIFHQILADVPKIPQQIHNLRHATREGFSPALTDLHAVFKSCSLQIGTVFVVLDALDEAADDVQNGILARISALPFPDIRLLCTSRPSPQFKQIFSTNYQIQIIASNGDVESFVRQQMQDNARLVDIVGEDTALKDVIIATVIKKADGM</sequence>
<dbReference type="InterPro" id="IPR056884">
    <property type="entry name" value="NPHP3-like_N"/>
</dbReference>
<dbReference type="PANTHER" id="PTHR10039:SF16">
    <property type="entry name" value="GPI INOSITOL-DEACYLASE"/>
    <property type="match status" value="1"/>
</dbReference>
<comment type="caution">
    <text evidence="3">The sequence shown here is derived from an EMBL/GenBank/DDBJ whole genome shotgun (WGS) entry which is preliminary data.</text>
</comment>
<dbReference type="AlphaFoldDB" id="A0AAE0DAQ6"/>
<dbReference type="InterPro" id="IPR027417">
    <property type="entry name" value="P-loop_NTPase"/>
</dbReference>
<protein>
    <submittedName>
        <fullName evidence="3">Nacht and ankyrin domain protein</fullName>
    </submittedName>
</protein>
<proteinExistence type="predicted"/>
<reference evidence="3" key="1">
    <citation type="submission" date="2023-02" db="EMBL/GenBank/DDBJ databases">
        <title>Colletotrichum kahawae CIFC_Que2 genome sequencing and assembly.</title>
        <authorList>
            <person name="Baroncelli R."/>
        </authorList>
    </citation>
    <scope>NUCLEOTIDE SEQUENCE</scope>
    <source>
        <strain evidence="3">CIFC_Que2</strain>
    </source>
</reference>
<evidence type="ECO:0000256" key="1">
    <source>
        <dbReference type="ARBA" id="ARBA00022737"/>
    </source>
</evidence>
<evidence type="ECO:0000313" key="3">
    <source>
        <dbReference type="EMBL" id="KAK2772281.1"/>
    </source>
</evidence>
<dbReference type="PANTHER" id="PTHR10039">
    <property type="entry name" value="AMELOGENIN"/>
    <property type="match status" value="1"/>
</dbReference>
<organism evidence="3 4">
    <name type="scientific">Colletotrichum kahawae</name>
    <name type="common">Coffee berry disease fungus</name>
    <dbReference type="NCBI Taxonomy" id="34407"/>
    <lineage>
        <taxon>Eukaryota</taxon>
        <taxon>Fungi</taxon>
        <taxon>Dikarya</taxon>
        <taxon>Ascomycota</taxon>
        <taxon>Pezizomycotina</taxon>
        <taxon>Sordariomycetes</taxon>
        <taxon>Hypocreomycetidae</taxon>
        <taxon>Glomerellales</taxon>
        <taxon>Glomerellaceae</taxon>
        <taxon>Colletotrichum</taxon>
        <taxon>Colletotrichum gloeosporioides species complex</taxon>
    </lineage>
</organism>
<name>A0AAE0DAQ6_COLKA</name>
<keyword evidence="4" id="KW-1185">Reference proteome</keyword>
<evidence type="ECO:0000259" key="2">
    <source>
        <dbReference type="Pfam" id="PF24883"/>
    </source>
</evidence>
<keyword evidence="1" id="KW-0677">Repeat</keyword>